<gene>
    <name evidence="2" type="ORF">GCM10007304_26320</name>
</gene>
<name>A0A917FUV6_9NOCA</name>
<evidence type="ECO:0000313" key="3">
    <source>
        <dbReference type="Proteomes" id="UP000654257"/>
    </source>
</evidence>
<evidence type="ECO:0000313" key="2">
    <source>
        <dbReference type="EMBL" id="GGG10970.1"/>
    </source>
</evidence>
<dbReference type="Gene3D" id="3.30.450.40">
    <property type="match status" value="1"/>
</dbReference>
<dbReference type="InterPro" id="IPR003018">
    <property type="entry name" value="GAF"/>
</dbReference>
<accession>A0A917FUV6</accession>
<evidence type="ECO:0000259" key="1">
    <source>
        <dbReference type="Pfam" id="PF01590"/>
    </source>
</evidence>
<sequence>MTMVHSTGPEAAVAAGEDPRRYAQILTAVYDATMSGDRAPARPRDVIGDSWRRLMSAGVDPEQRAPDTPTIDMSDLEFARRQSGLFDVLDDLGRGLESVVRDGENILVIADRSGRVLWRSGTTTVLGRADRLGFVEGANWAENSVGTNAIGTALVSRRAVQIFSAEHYVRSHHPWTCAGAPIRDPRTGDVLGAVDVSGPARSVHPTTLALVDAVARLAESHLREDHRCTLDRLRAIAAPVLARHRGPALAVDAHGWVAAVESVPLRSRVLLPDNVSPGRFWVPSLGLCDVDALPGGWLVRIAEDDSATGTTHVTLDLRNPERATVHIAGPVGEWTHEATPRHAEILFVLAHHRDGRTAPELADDLFGDRSRTLTVRAEVSRLRKHFAGILSGHPYRFDDAVAVDVLVPEVPGRVLPHSSAPFVRAADVVA</sequence>
<organism evidence="2 3">
    <name type="scientific">Rhodococcoides trifolii</name>
    <dbReference type="NCBI Taxonomy" id="908250"/>
    <lineage>
        <taxon>Bacteria</taxon>
        <taxon>Bacillati</taxon>
        <taxon>Actinomycetota</taxon>
        <taxon>Actinomycetes</taxon>
        <taxon>Mycobacteriales</taxon>
        <taxon>Nocardiaceae</taxon>
        <taxon>Rhodococcoides</taxon>
    </lineage>
</organism>
<dbReference type="InterPro" id="IPR029016">
    <property type="entry name" value="GAF-like_dom_sf"/>
</dbReference>
<reference evidence="2" key="2">
    <citation type="submission" date="2020-09" db="EMBL/GenBank/DDBJ databases">
        <authorList>
            <person name="Sun Q."/>
            <person name="Sedlacek I."/>
        </authorList>
    </citation>
    <scope>NUCLEOTIDE SEQUENCE</scope>
    <source>
        <strain evidence="2">CCM 7905</strain>
    </source>
</reference>
<comment type="caution">
    <text evidence="2">The sequence shown here is derived from an EMBL/GenBank/DDBJ whole genome shotgun (WGS) entry which is preliminary data.</text>
</comment>
<protein>
    <recommendedName>
        <fullName evidence="1">GAF domain-containing protein</fullName>
    </recommendedName>
</protein>
<dbReference type="Proteomes" id="UP000654257">
    <property type="component" value="Unassembled WGS sequence"/>
</dbReference>
<dbReference type="EMBL" id="BMCU01000002">
    <property type="protein sequence ID" value="GGG10970.1"/>
    <property type="molecule type" value="Genomic_DNA"/>
</dbReference>
<reference evidence="2" key="1">
    <citation type="journal article" date="2014" name="Int. J. Syst. Evol. Microbiol.">
        <title>Complete genome sequence of Corynebacterium casei LMG S-19264T (=DSM 44701T), isolated from a smear-ripened cheese.</title>
        <authorList>
            <consortium name="US DOE Joint Genome Institute (JGI-PGF)"/>
            <person name="Walter F."/>
            <person name="Albersmeier A."/>
            <person name="Kalinowski J."/>
            <person name="Ruckert C."/>
        </authorList>
    </citation>
    <scope>NUCLEOTIDE SEQUENCE</scope>
    <source>
        <strain evidence="2">CCM 7905</strain>
    </source>
</reference>
<dbReference type="Pfam" id="PF01590">
    <property type="entry name" value="GAF"/>
    <property type="match status" value="1"/>
</dbReference>
<proteinExistence type="predicted"/>
<feature type="domain" description="GAF" evidence="1">
    <location>
        <begin position="125"/>
        <end position="220"/>
    </location>
</feature>
<keyword evidence="3" id="KW-1185">Reference proteome</keyword>
<dbReference type="AlphaFoldDB" id="A0A917FUV6"/>